<evidence type="ECO:0000256" key="4">
    <source>
        <dbReference type="ARBA" id="ARBA00035021"/>
    </source>
</evidence>
<evidence type="ECO:0000256" key="7">
    <source>
        <dbReference type="SAM" id="MobiDB-lite"/>
    </source>
</evidence>
<evidence type="ECO:0000256" key="2">
    <source>
        <dbReference type="ARBA" id="ARBA00022980"/>
    </source>
</evidence>
<evidence type="ECO:0000256" key="3">
    <source>
        <dbReference type="ARBA" id="ARBA00023274"/>
    </source>
</evidence>
<dbReference type="InterPro" id="IPR010979">
    <property type="entry name" value="Ribosomal_uS13-like_H2TH"/>
</dbReference>
<dbReference type="SUPFAM" id="SSF46946">
    <property type="entry name" value="S13-like H2TH domain"/>
    <property type="match status" value="1"/>
</dbReference>
<dbReference type="Ensembl" id="ENSPTXT00000001315.1">
    <property type="protein sequence ID" value="ENSPTXP00000001278.1"/>
    <property type="gene ID" value="ENSPTXG00000001048.1"/>
</dbReference>
<dbReference type="GO" id="GO:0005840">
    <property type="term" value="C:ribosome"/>
    <property type="evidence" value="ECO:0007669"/>
    <property type="project" value="UniProtKB-KW"/>
</dbReference>
<comment type="subunit">
    <text evidence="4">Component of the small ribosomal subunit.</text>
</comment>
<feature type="compositionally biased region" description="Polar residues" evidence="7">
    <location>
        <begin position="102"/>
        <end position="112"/>
    </location>
</feature>
<evidence type="ECO:0000313" key="9">
    <source>
        <dbReference type="Proteomes" id="UP000472273"/>
    </source>
</evidence>
<sequence>MRAATAVITKIILEQIIPRYGIVETQTLPPKFAVHKRYAHMQAGELTEDEVNRQKDCKDGKYRQVLPNGLDNKLCKDLECLKIRAHQGQHHFQGLRVRGQHTKTTGNHSRTVGASKIPEKIPAW</sequence>
<dbReference type="GO" id="GO:0006412">
    <property type="term" value="P:translation"/>
    <property type="evidence" value="ECO:0007669"/>
    <property type="project" value="InterPro"/>
</dbReference>
<dbReference type="GO" id="GO:1990904">
    <property type="term" value="C:ribonucleoprotein complex"/>
    <property type="evidence" value="ECO:0007669"/>
    <property type="project" value="UniProtKB-KW"/>
</dbReference>
<evidence type="ECO:0000256" key="6">
    <source>
        <dbReference type="ARBA" id="ARBA00035468"/>
    </source>
</evidence>
<accession>A0A670XRK1</accession>
<reference evidence="8" key="2">
    <citation type="submission" date="2025-09" db="UniProtKB">
        <authorList>
            <consortium name="Ensembl"/>
        </authorList>
    </citation>
    <scope>IDENTIFICATION</scope>
</reference>
<protein>
    <recommendedName>
        <fullName evidence="5">Small ribosomal subunit protein uS13</fullName>
    </recommendedName>
    <alternativeName>
        <fullName evidence="6">40S ribosomal protein S18</fullName>
    </alternativeName>
</protein>
<dbReference type="AlphaFoldDB" id="A0A670XRK1"/>
<keyword evidence="2" id="KW-0689">Ribosomal protein</keyword>
<dbReference type="PROSITE" id="PS50159">
    <property type="entry name" value="RIBOSOMAL_S13_2"/>
    <property type="match status" value="1"/>
</dbReference>
<dbReference type="GO" id="GO:0003735">
    <property type="term" value="F:structural constituent of ribosome"/>
    <property type="evidence" value="ECO:0007669"/>
    <property type="project" value="InterPro"/>
</dbReference>
<reference evidence="8" key="1">
    <citation type="submission" date="2025-08" db="UniProtKB">
        <authorList>
            <consortium name="Ensembl"/>
        </authorList>
    </citation>
    <scope>IDENTIFICATION</scope>
</reference>
<dbReference type="GO" id="GO:0003723">
    <property type="term" value="F:RNA binding"/>
    <property type="evidence" value="ECO:0007669"/>
    <property type="project" value="InterPro"/>
</dbReference>
<dbReference type="Gene3D" id="4.10.910.10">
    <property type="entry name" value="30s ribosomal protein s13, domain 2"/>
    <property type="match status" value="1"/>
</dbReference>
<feature type="region of interest" description="Disordered" evidence="7">
    <location>
        <begin position="101"/>
        <end position="124"/>
    </location>
</feature>
<dbReference type="InterPro" id="IPR027437">
    <property type="entry name" value="Rbsml_uS13_C"/>
</dbReference>
<evidence type="ECO:0000256" key="5">
    <source>
        <dbReference type="ARBA" id="ARBA00035166"/>
    </source>
</evidence>
<dbReference type="FunFam" id="4.10.910.10:FF:000002">
    <property type="entry name" value="40S ribosomal protein S18"/>
    <property type="match status" value="1"/>
</dbReference>
<dbReference type="InterPro" id="IPR001892">
    <property type="entry name" value="Ribosomal_uS13"/>
</dbReference>
<keyword evidence="9" id="KW-1185">Reference proteome</keyword>
<keyword evidence="3" id="KW-0687">Ribonucleoprotein</keyword>
<name>A0A670XRK1_PSETE</name>
<dbReference type="GeneTree" id="ENSGT00390000012691"/>
<dbReference type="Pfam" id="PF00416">
    <property type="entry name" value="Ribosomal_S13"/>
    <property type="match status" value="1"/>
</dbReference>
<dbReference type="Proteomes" id="UP000472273">
    <property type="component" value="Unplaced"/>
</dbReference>
<evidence type="ECO:0000313" key="8">
    <source>
        <dbReference type="Ensembl" id="ENSPTXP00000001278.1"/>
    </source>
</evidence>
<evidence type="ECO:0000256" key="1">
    <source>
        <dbReference type="ARBA" id="ARBA00008080"/>
    </source>
</evidence>
<proteinExistence type="inferred from homology"/>
<organism evidence="8 9">
    <name type="scientific">Pseudonaja textilis</name>
    <name type="common">Eastern brown snake</name>
    <dbReference type="NCBI Taxonomy" id="8673"/>
    <lineage>
        <taxon>Eukaryota</taxon>
        <taxon>Metazoa</taxon>
        <taxon>Chordata</taxon>
        <taxon>Craniata</taxon>
        <taxon>Vertebrata</taxon>
        <taxon>Euteleostomi</taxon>
        <taxon>Lepidosauria</taxon>
        <taxon>Squamata</taxon>
        <taxon>Bifurcata</taxon>
        <taxon>Unidentata</taxon>
        <taxon>Episquamata</taxon>
        <taxon>Toxicofera</taxon>
        <taxon>Serpentes</taxon>
        <taxon>Colubroidea</taxon>
        <taxon>Elapidae</taxon>
        <taxon>Hydrophiinae</taxon>
        <taxon>Pseudonaja</taxon>
    </lineage>
</organism>
<comment type="similarity">
    <text evidence="1">Belongs to the universal ribosomal protein uS13 family.</text>
</comment>